<accession>A0A3D8IQI3</accession>
<dbReference type="Pfam" id="PF02463">
    <property type="entry name" value="SMC_N"/>
    <property type="match status" value="1"/>
</dbReference>
<dbReference type="GO" id="GO:0005524">
    <property type="term" value="F:ATP binding"/>
    <property type="evidence" value="ECO:0007669"/>
    <property type="project" value="UniProtKB-KW"/>
</dbReference>
<dbReference type="GO" id="GO:0006310">
    <property type="term" value="P:DNA recombination"/>
    <property type="evidence" value="ECO:0007669"/>
    <property type="project" value="InterPro"/>
</dbReference>
<evidence type="ECO:0000313" key="13">
    <source>
        <dbReference type="Proteomes" id="UP000256514"/>
    </source>
</evidence>
<feature type="coiled-coil region" evidence="10">
    <location>
        <begin position="251"/>
        <end position="337"/>
    </location>
</feature>
<evidence type="ECO:0000256" key="3">
    <source>
        <dbReference type="ARBA" id="ARBA00021315"/>
    </source>
</evidence>
<keyword evidence="7 9" id="KW-0234">DNA repair</keyword>
<evidence type="ECO:0000256" key="6">
    <source>
        <dbReference type="ARBA" id="ARBA00022840"/>
    </source>
</evidence>
<dbReference type="PANTHER" id="PTHR11059:SF0">
    <property type="entry name" value="DNA REPAIR PROTEIN RECN"/>
    <property type="match status" value="1"/>
</dbReference>
<dbReference type="InterPro" id="IPR004604">
    <property type="entry name" value="DNA_recomb/repair_RecN"/>
</dbReference>
<evidence type="ECO:0000256" key="2">
    <source>
        <dbReference type="ARBA" id="ARBA00009441"/>
    </source>
</evidence>
<evidence type="ECO:0000259" key="11">
    <source>
        <dbReference type="Pfam" id="PF02463"/>
    </source>
</evidence>
<dbReference type="SUPFAM" id="SSF52540">
    <property type="entry name" value="P-loop containing nucleoside triphosphate hydrolases"/>
    <property type="match status" value="1"/>
</dbReference>
<dbReference type="Gene3D" id="3.40.50.300">
    <property type="entry name" value="P-loop containing nucleotide triphosphate hydrolases"/>
    <property type="match status" value="2"/>
</dbReference>
<feature type="domain" description="RecF/RecN/SMC N-terminal" evidence="11">
    <location>
        <begin position="1"/>
        <end position="471"/>
    </location>
</feature>
<dbReference type="Proteomes" id="UP000256514">
    <property type="component" value="Unassembled WGS sequence"/>
</dbReference>
<dbReference type="PIRSF" id="PIRSF003128">
    <property type="entry name" value="RecN"/>
    <property type="match status" value="1"/>
</dbReference>
<comment type="similarity">
    <text evidence="2 9">Belongs to the RecN family.</text>
</comment>
<evidence type="ECO:0000256" key="1">
    <source>
        <dbReference type="ARBA" id="ARBA00003618"/>
    </source>
</evidence>
<evidence type="ECO:0000256" key="10">
    <source>
        <dbReference type="SAM" id="Coils"/>
    </source>
</evidence>
<reference evidence="12 13" key="1">
    <citation type="submission" date="2018-04" db="EMBL/GenBank/DDBJ databases">
        <title>Novel Campyloabacter and Helicobacter Species and Strains.</title>
        <authorList>
            <person name="Mannion A.J."/>
            <person name="Shen Z."/>
            <person name="Fox J.G."/>
        </authorList>
    </citation>
    <scope>NUCLEOTIDE SEQUENCE [LARGE SCALE GENOMIC DNA]</scope>
    <source>
        <strain evidence="12 13">MIT 12-6600</strain>
    </source>
</reference>
<dbReference type="GO" id="GO:0006281">
    <property type="term" value="P:DNA repair"/>
    <property type="evidence" value="ECO:0007669"/>
    <property type="project" value="UniProtKB-KW"/>
</dbReference>
<evidence type="ECO:0000256" key="9">
    <source>
        <dbReference type="PIRNR" id="PIRNR003128"/>
    </source>
</evidence>
<dbReference type="GO" id="GO:0009432">
    <property type="term" value="P:SOS response"/>
    <property type="evidence" value="ECO:0007669"/>
    <property type="project" value="TreeGrafter"/>
</dbReference>
<evidence type="ECO:0000256" key="4">
    <source>
        <dbReference type="ARBA" id="ARBA00022741"/>
    </source>
</evidence>
<dbReference type="GO" id="GO:0043590">
    <property type="term" value="C:bacterial nucleoid"/>
    <property type="evidence" value="ECO:0007669"/>
    <property type="project" value="TreeGrafter"/>
</dbReference>
<keyword evidence="13" id="KW-1185">Reference proteome</keyword>
<keyword evidence="5 9" id="KW-0227">DNA damage</keyword>
<dbReference type="EMBL" id="NXLT01000004">
    <property type="protein sequence ID" value="RDU66884.1"/>
    <property type="molecule type" value="Genomic_DNA"/>
</dbReference>
<dbReference type="AlphaFoldDB" id="A0A3D8IQI3"/>
<organism evidence="12 13">
    <name type="scientific">Helicobacter equorum</name>
    <dbReference type="NCBI Taxonomy" id="361872"/>
    <lineage>
        <taxon>Bacteria</taxon>
        <taxon>Pseudomonadati</taxon>
        <taxon>Campylobacterota</taxon>
        <taxon>Epsilonproteobacteria</taxon>
        <taxon>Campylobacterales</taxon>
        <taxon>Helicobacteraceae</taxon>
        <taxon>Helicobacter</taxon>
    </lineage>
</organism>
<keyword evidence="10" id="KW-0175">Coiled coil</keyword>
<sequence length="518" mass="58104">MITRILINNSPAFKLLELQLFKGFNVFSGSSGSGKSVFMESLLAIFGIKDSNADLIEANITIDWMQVPQDIKELLEDGDDEIVLSILRKEKVRYFLNHQSSSKKRLNELVSGFGKHISAKGDEDLKPANILRILDAFIATKNPNHAKNLEICKQKFTKLQEIQKSLSEIIAQESQIQTLKEIAEFEIKKIESIAPKEGEYEELLELKKTLSRQEKIAQEIQNVRTALENLHCIDTFLGLVDEQCPAFFDGLNELEALLESKEQQLHSLEDINPESLLNRISDISELLRKYGSVEEALAHLATQKQKLTQYENMAFDKQELQKSQELLESELHTLAQTLHTQRLESKEAFANELGALMQELRLKDLHIEIDTKTLDSSGISVCNLTLGTSTINTLSAGEYNRARLGLMCLDVSISPRAGLLVLDEIDANLSGEESEGVAKILKKLSHSYQIFAISHQPHMPTLADNHYLVYKNGAYSDVKLLDTQGRIEEIARMISGSQVTKEALEFAKGVLAKNGIKV</sequence>
<evidence type="ECO:0000256" key="7">
    <source>
        <dbReference type="ARBA" id="ARBA00023204"/>
    </source>
</evidence>
<comment type="function">
    <text evidence="1 9">May be involved in recombinational repair of damaged DNA.</text>
</comment>
<dbReference type="RefSeq" id="WP_115571203.1">
    <property type="nucleotide sequence ID" value="NZ_NXLT01000004.1"/>
</dbReference>
<protein>
    <recommendedName>
        <fullName evidence="3 9">DNA repair protein RecN</fullName>
    </recommendedName>
    <alternativeName>
        <fullName evidence="8 9">Recombination protein N</fullName>
    </alternativeName>
</protein>
<evidence type="ECO:0000256" key="8">
    <source>
        <dbReference type="ARBA" id="ARBA00033408"/>
    </source>
</evidence>
<dbReference type="InterPro" id="IPR027417">
    <property type="entry name" value="P-loop_NTPase"/>
</dbReference>
<evidence type="ECO:0000256" key="5">
    <source>
        <dbReference type="ARBA" id="ARBA00022763"/>
    </source>
</evidence>
<keyword evidence="6" id="KW-0067">ATP-binding</keyword>
<keyword evidence="4" id="KW-0547">Nucleotide-binding</keyword>
<comment type="caution">
    <text evidence="12">The sequence shown here is derived from an EMBL/GenBank/DDBJ whole genome shotgun (WGS) entry which is preliminary data.</text>
</comment>
<evidence type="ECO:0000313" key="12">
    <source>
        <dbReference type="EMBL" id="RDU66884.1"/>
    </source>
</evidence>
<dbReference type="PANTHER" id="PTHR11059">
    <property type="entry name" value="DNA REPAIR PROTEIN RECN"/>
    <property type="match status" value="1"/>
</dbReference>
<name>A0A3D8IQI3_9HELI</name>
<gene>
    <name evidence="12" type="ORF">CQA54_05865</name>
</gene>
<dbReference type="OrthoDB" id="9806954at2"/>
<proteinExistence type="inferred from homology"/>
<dbReference type="InterPro" id="IPR003395">
    <property type="entry name" value="RecF/RecN/SMC_N"/>
</dbReference>